<dbReference type="EMBL" id="UINC01002978">
    <property type="protein sequence ID" value="SVA02174.1"/>
    <property type="molecule type" value="Genomic_DNA"/>
</dbReference>
<sequence>MRNFIPILYLIVLTEVKGDQPQFLFSGYVDFTYISRLSDQSLINIPYRMGSLNFENQMENLSLNGNFSLEYHVRDDAYFLNSSDPQDFILDMRELYITYNSDSYEFRIGKQIHSWGNVDENSPVDNASSLDYYYMFFGGTERKMGTLSAALDYYLGNLKIKAVFSPLHSTNRIPLGDDDFPIQLPVYPDASEIFPISGTPYEGGLHGTFSTQFGDISASYFSGYDRTFNLTGVNVYGHGSDISFPYVNILFGYRKTDVFGLGGVFLNDWFILRYDLGYFSTEDQNTSLNRASSFNPIYYDSLHFSYPLLEESNYLQSTTQIEIELPLDINLIAQYFTHDTLNYSSDSLPVDQEISIPNLEIDPENMTPANFFTPGMGVPLAILTNKAIFITLDKTFLGDQLKVSYTSMMDIADYTGIQGIAGSLMEIRMEYSIMQDLQSLLGMTQVNGSKDHLDGENYPFTRMEDFSHIRFELKYFF</sequence>
<dbReference type="AlphaFoldDB" id="A0A381SFC2"/>
<gene>
    <name evidence="1" type="ORF">METZ01_LOCUS55028</name>
</gene>
<evidence type="ECO:0000313" key="1">
    <source>
        <dbReference type="EMBL" id="SVA02174.1"/>
    </source>
</evidence>
<name>A0A381SFC2_9ZZZZ</name>
<protein>
    <submittedName>
        <fullName evidence="1">Uncharacterized protein</fullName>
    </submittedName>
</protein>
<proteinExistence type="predicted"/>
<reference evidence="1" key="1">
    <citation type="submission" date="2018-05" db="EMBL/GenBank/DDBJ databases">
        <authorList>
            <person name="Lanie J.A."/>
            <person name="Ng W.-L."/>
            <person name="Kazmierczak K.M."/>
            <person name="Andrzejewski T.M."/>
            <person name="Davidsen T.M."/>
            <person name="Wayne K.J."/>
            <person name="Tettelin H."/>
            <person name="Glass J.I."/>
            <person name="Rusch D."/>
            <person name="Podicherti R."/>
            <person name="Tsui H.-C.T."/>
            <person name="Winkler M.E."/>
        </authorList>
    </citation>
    <scope>NUCLEOTIDE SEQUENCE</scope>
</reference>
<accession>A0A381SFC2</accession>
<organism evidence="1">
    <name type="scientific">marine metagenome</name>
    <dbReference type="NCBI Taxonomy" id="408172"/>
    <lineage>
        <taxon>unclassified sequences</taxon>
        <taxon>metagenomes</taxon>
        <taxon>ecological metagenomes</taxon>
    </lineage>
</organism>